<dbReference type="InterPro" id="IPR001245">
    <property type="entry name" value="Ser-Thr/Tyr_kinase_cat_dom"/>
</dbReference>
<dbReference type="GO" id="GO:0005524">
    <property type="term" value="F:ATP binding"/>
    <property type="evidence" value="ECO:0007669"/>
    <property type="project" value="UniProtKB-KW"/>
</dbReference>
<keyword evidence="7 19" id="KW-0812">Transmembrane</keyword>
<dbReference type="InterPro" id="IPR021720">
    <property type="entry name" value="Malectin_dom"/>
</dbReference>
<keyword evidence="9" id="KW-0677">Repeat</keyword>
<name>A0A1S3DZI3_CICAR</name>
<evidence type="ECO:0000259" key="21">
    <source>
        <dbReference type="PROSITE" id="PS50011"/>
    </source>
</evidence>
<dbReference type="PANTHER" id="PTHR48006">
    <property type="entry name" value="LEUCINE-RICH REPEAT-CONTAINING PROTEIN DDB_G0281931-RELATED"/>
    <property type="match status" value="1"/>
</dbReference>
<evidence type="ECO:0000256" key="2">
    <source>
        <dbReference type="ARBA" id="ARBA00012513"/>
    </source>
</evidence>
<dbReference type="Gene3D" id="2.60.120.430">
    <property type="entry name" value="Galactose-binding lectin"/>
    <property type="match status" value="1"/>
</dbReference>
<keyword evidence="8 20" id="KW-0732">Signal</keyword>
<keyword evidence="3" id="KW-0723">Serine/threonine-protein kinase</keyword>
<evidence type="ECO:0000313" key="22">
    <source>
        <dbReference type="Proteomes" id="UP000087171"/>
    </source>
</evidence>
<dbReference type="Pfam" id="PF11721">
    <property type="entry name" value="Malectin"/>
    <property type="match status" value="1"/>
</dbReference>
<dbReference type="EC" id="2.7.11.1" evidence="2"/>
<protein>
    <recommendedName>
        <fullName evidence="2">non-specific serine/threonine protein kinase</fullName>
        <ecNumber evidence="2">2.7.11.1</ecNumber>
    </recommendedName>
</protein>
<feature type="signal peptide" evidence="20">
    <location>
        <begin position="1"/>
        <end position="25"/>
    </location>
</feature>
<dbReference type="InterPro" id="IPR000719">
    <property type="entry name" value="Prot_kinase_dom"/>
</dbReference>
<keyword evidence="5" id="KW-0433">Leucine-rich repeat</keyword>
<keyword evidence="12" id="KW-0067">ATP-binding</keyword>
<comment type="catalytic activity">
    <reaction evidence="18">
        <text>L-seryl-[protein] + ATP = O-phospho-L-seryl-[protein] + ADP + H(+)</text>
        <dbReference type="Rhea" id="RHEA:17989"/>
        <dbReference type="Rhea" id="RHEA-COMP:9863"/>
        <dbReference type="Rhea" id="RHEA-COMP:11604"/>
        <dbReference type="ChEBI" id="CHEBI:15378"/>
        <dbReference type="ChEBI" id="CHEBI:29999"/>
        <dbReference type="ChEBI" id="CHEBI:30616"/>
        <dbReference type="ChEBI" id="CHEBI:83421"/>
        <dbReference type="ChEBI" id="CHEBI:456216"/>
        <dbReference type="EC" id="2.7.11.1"/>
    </reaction>
</comment>
<dbReference type="PaxDb" id="3827-XP_004491064.1"/>
<keyword evidence="14 19" id="KW-0472">Membrane</keyword>
<feature type="chain" id="PRO_5010189698" description="non-specific serine/threonine protein kinase" evidence="20">
    <location>
        <begin position="26"/>
        <end position="997"/>
    </location>
</feature>
<keyword evidence="6" id="KW-0808">Transferase</keyword>
<dbReference type="Pfam" id="PF00560">
    <property type="entry name" value="LRR_1"/>
    <property type="match status" value="3"/>
</dbReference>
<dbReference type="Gene3D" id="3.80.10.10">
    <property type="entry name" value="Ribonuclease Inhibitor"/>
    <property type="match status" value="3"/>
</dbReference>
<dbReference type="GeneID" id="101501971"/>
<dbReference type="STRING" id="3827.A0A1S3DZI3"/>
<dbReference type="InterPro" id="IPR001611">
    <property type="entry name" value="Leu-rich_rpt"/>
</dbReference>
<dbReference type="InterPro" id="IPR032675">
    <property type="entry name" value="LRR_dom_sf"/>
</dbReference>
<evidence type="ECO:0000256" key="5">
    <source>
        <dbReference type="ARBA" id="ARBA00022614"/>
    </source>
</evidence>
<dbReference type="RefSeq" id="XP_012568559.1">
    <property type="nucleotide sequence ID" value="XM_012713105.2"/>
</dbReference>
<dbReference type="GO" id="GO:0004674">
    <property type="term" value="F:protein serine/threonine kinase activity"/>
    <property type="evidence" value="ECO:0007669"/>
    <property type="project" value="UniProtKB-KW"/>
</dbReference>
<evidence type="ECO:0000256" key="4">
    <source>
        <dbReference type="ARBA" id="ARBA00022553"/>
    </source>
</evidence>
<dbReference type="PANTHER" id="PTHR48006:SF54">
    <property type="entry name" value="LRR RECEPTOR-LIKE KINASE"/>
    <property type="match status" value="1"/>
</dbReference>
<dbReference type="Gene3D" id="1.10.510.10">
    <property type="entry name" value="Transferase(Phosphotransferase) domain 1"/>
    <property type="match status" value="1"/>
</dbReference>
<dbReference type="FunFam" id="3.30.200.20:FF:000217">
    <property type="entry name" value="probable LRR receptor-like serine/threonine-protein kinase At1g53430"/>
    <property type="match status" value="1"/>
</dbReference>
<evidence type="ECO:0000256" key="14">
    <source>
        <dbReference type="ARBA" id="ARBA00023136"/>
    </source>
</evidence>
<evidence type="ECO:0000256" key="8">
    <source>
        <dbReference type="ARBA" id="ARBA00022729"/>
    </source>
</evidence>
<dbReference type="CDD" id="cd14066">
    <property type="entry name" value="STKc_IRAK"/>
    <property type="match status" value="1"/>
</dbReference>
<evidence type="ECO:0000256" key="7">
    <source>
        <dbReference type="ARBA" id="ARBA00022692"/>
    </source>
</evidence>
<reference evidence="22" key="1">
    <citation type="journal article" date="2013" name="Nat. Biotechnol.">
        <title>Draft genome sequence of chickpea (Cicer arietinum) provides a resource for trait improvement.</title>
        <authorList>
            <person name="Varshney R.K."/>
            <person name="Song C."/>
            <person name="Saxena R.K."/>
            <person name="Azam S."/>
            <person name="Yu S."/>
            <person name="Sharpe A.G."/>
            <person name="Cannon S."/>
            <person name="Baek J."/>
            <person name="Rosen B.D."/>
            <person name="Tar'an B."/>
            <person name="Millan T."/>
            <person name="Zhang X."/>
            <person name="Ramsay L.D."/>
            <person name="Iwata A."/>
            <person name="Wang Y."/>
            <person name="Nelson W."/>
            <person name="Farmer A.D."/>
            <person name="Gaur P.M."/>
            <person name="Soderlund C."/>
            <person name="Penmetsa R.V."/>
            <person name="Xu C."/>
            <person name="Bharti A.K."/>
            <person name="He W."/>
            <person name="Winter P."/>
            <person name="Zhao S."/>
            <person name="Hane J.K."/>
            <person name="Carrasquilla-Garcia N."/>
            <person name="Condie J.A."/>
            <person name="Upadhyaya H.D."/>
            <person name="Luo M.C."/>
            <person name="Thudi M."/>
            <person name="Gowda C.L."/>
            <person name="Singh N.P."/>
            <person name="Lichtenzveig J."/>
            <person name="Gali K.K."/>
            <person name="Rubio J."/>
            <person name="Nadarajan N."/>
            <person name="Dolezel J."/>
            <person name="Bansal K.C."/>
            <person name="Xu X."/>
            <person name="Edwards D."/>
            <person name="Zhang G."/>
            <person name="Kahl G."/>
            <person name="Gil J."/>
            <person name="Singh K.B."/>
            <person name="Datta S.K."/>
            <person name="Jackson S.A."/>
            <person name="Wang J."/>
            <person name="Cook D.R."/>
        </authorList>
    </citation>
    <scope>NUCLEOTIDE SEQUENCE [LARGE SCALE GENOMIC DNA]</scope>
    <source>
        <strain evidence="22">cv. CDC Frontier</strain>
    </source>
</reference>
<accession>A0A1S3DZI3</accession>
<dbReference type="AlphaFoldDB" id="A0A1S3DZI3"/>
<dbReference type="KEGG" id="cam:101501971"/>
<evidence type="ECO:0000256" key="15">
    <source>
        <dbReference type="ARBA" id="ARBA00023170"/>
    </source>
</evidence>
<dbReference type="InterPro" id="IPR051824">
    <property type="entry name" value="LRR_Rcpt-Like_S/T_Kinase"/>
</dbReference>
<evidence type="ECO:0000256" key="6">
    <source>
        <dbReference type="ARBA" id="ARBA00022679"/>
    </source>
</evidence>
<dbReference type="PROSITE" id="PS50011">
    <property type="entry name" value="PROTEIN_KINASE_DOM"/>
    <property type="match status" value="1"/>
</dbReference>
<evidence type="ECO:0000256" key="10">
    <source>
        <dbReference type="ARBA" id="ARBA00022741"/>
    </source>
</evidence>
<dbReference type="PROSITE" id="PS00108">
    <property type="entry name" value="PROTEIN_KINASE_ST"/>
    <property type="match status" value="1"/>
</dbReference>
<organism evidence="22 23">
    <name type="scientific">Cicer arietinum</name>
    <name type="common">Chickpea</name>
    <name type="synonym">Garbanzo</name>
    <dbReference type="NCBI Taxonomy" id="3827"/>
    <lineage>
        <taxon>Eukaryota</taxon>
        <taxon>Viridiplantae</taxon>
        <taxon>Streptophyta</taxon>
        <taxon>Embryophyta</taxon>
        <taxon>Tracheophyta</taxon>
        <taxon>Spermatophyta</taxon>
        <taxon>Magnoliopsida</taxon>
        <taxon>eudicotyledons</taxon>
        <taxon>Gunneridae</taxon>
        <taxon>Pentapetalae</taxon>
        <taxon>rosids</taxon>
        <taxon>fabids</taxon>
        <taxon>Fabales</taxon>
        <taxon>Fabaceae</taxon>
        <taxon>Papilionoideae</taxon>
        <taxon>50 kb inversion clade</taxon>
        <taxon>NPAAA clade</taxon>
        <taxon>Hologalegina</taxon>
        <taxon>IRL clade</taxon>
        <taxon>Cicereae</taxon>
        <taxon>Cicer</taxon>
    </lineage>
</organism>
<evidence type="ECO:0000256" key="20">
    <source>
        <dbReference type="SAM" id="SignalP"/>
    </source>
</evidence>
<proteinExistence type="predicted"/>
<evidence type="ECO:0000256" key="3">
    <source>
        <dbReference type="ARBA" id="ARBA00022527"/>
    </source>
</evidence>
<keyword evidence="15" id="KW-0675">Receptor</keyword>
<dbReference type="FunFam" id="3.80.10.10:FF:001026">
    <property type="entry name" value="Putative leucine-rich repeat receptor-like serine/threonine-protein kinase isoform A"/>
    <property type="match status" value="1"/>
</dbReference>
<comment type="subcellular location">
    <subcellularLocation>
        <location evidence="1">Membrane</location>
        <topology evidence="1">Single-pass type I membrane protein</topology>
    </subcellularLocation>
</comment>
<evidence type="ECO:0000256" key="18">
    <source>
        <dbReference type="ARBA" id="ARBA00048679"/>
    </source>
</evidence>
<keyword evidence="4" id="KW-0597">Phosphoprotein</keyword>
<keyword evidence="13 19" id="KW-1133">Transmembrane helix</keyword>
<sequence length="997" mass="110277">MNISFHDLLFLFLLTIFSFSILAFGATLSKDEVEALKDIANTLGKKDWDFSVDPCSGEQNWTSSVQVKGSENAVTCNCSFVNNTICHVTNILLKQQNLPGTLPPELIRLPHLQEIDFTRNYLNGTIPKEWGSMNLVNISLLGNRLTGSIPIEITNISTLQSLVLEANQLSGNLPLELGNLTQIQRLLLSSNNFTGQLPATMVKLTTLQDIRISDNQFTGKIPDFIQSWTSLQKLVIEGSGLSGPIPSGISNLKNLTDLRISDLNGSEHSPFPQLNDMNLKYLILRSCNINGTLPSFLRTLTSLKNLDLSFNKLSGPIPSNYDALRKVDFIYFTGNRLTGPVPSWSEKADNLDLSYNNFSISQGNPTCQDRKVNLFSSSSSRNNSGIVPCSTAFMTCPKTSYGLHINCGGNSVQVNGTTYDEDLDPAGAARFYQSGNNWAFSTTGNFMDNDVGDYNIWSSKSSSLSLTNAELFTKARVSPTSLTYYGFCLGNGNYTVNLHFAEIMFTNDQTFNSLGRRIFDIYIQGTLVHKDFNIAKEAGGVDKAVTMSFPAIVTNSTLEIRLYWAGKGTTSIPFRSVYGPLISAISVKSDFPPPSENGSSISAGVVVGIVAAVAIVIILLFGILRWKGCLGKKNSLESEVKRLDLQMNLFNLRQIKGATNNFDVANKIGEGGFGPVYKGRLSDGTLIAVKQLSAKSKQGNREFLNEIGMISALQHPHLVKLYGCCVEGDQLILIYEYLENNSLARALFGPQEHQIKLNWSTRYKICVGIARGLAYLHEESRLKVVHRDIKATNVLLDKDLNPKISDFGLAKLDEEENTHISTRIAGTYGYMAPEYAMHGYLTDKADVYSFGIVALEIIHGKNNTTIRQKEEAFHLLDWAHLLKEKGDLIELVDKRLGTNFNKEEAMVMINVALLCTNVTSNLRPAMSSVVSMLEGTIDIQEVFTESSEVSDEKKMEAMRQYYQEHSIQMEGPWTASSTSANDLYPVHLDSSYLEKRS</sequence>
<dbReference type="FunFam" id="3.80.10.10:FF:000433">
    <property type="entry name" value="Putative LRR receptor-like serine/threonine-protein kinase isoform A"/>
    <property type="match status" value="1"/>
</dbReference>
<evidence type="ECO:0000313" key="23">
    <source>
        <dbReference type="RefSeq" id="XP_012568559.1"/>
    </source>
</evidence>
<dbReference type="OrthoDB" id="1897577at2759"/>
<evidence type="ECO:0000256" key="12">
    <source>
        <dbReference type="ARBA" id="ARBA00022840"/>
    </source>
</evidence>
<dbReference type="FunFam" id="1.10.510.10:FF:000044">
    <property type="entry name" value="Putative LRR receptor-like serine/threonine-protein kinase"/>
    <property type="match status" value="1"/>
</dbReference>
<evidence type="ECO:0000256" key="9">
    <source>
        <dbReference type="ARBA" id="ARBA00022737"/>
    </source>
</evidence>
<dbReference type="SMART" id="SM00220">
    <property type="entry name" value="S_TKc"/>
    <property type="match status" value="1"/>
</dbReference>
<keyword evidence="16" id="KW-0325">Glycoprotein</keyword>
<evidence type="ECO:0000256" key="16">
    <source>
        <dbReference type="ARBA" id="ARBA00023180"/>
    </source>
</evidence>
<dbReference type="SUPFAM" id="SSF56112">
    <property type="entry name" value="Protein kinase-like (PK-like)"/>
    <property type="match status" value="1"/>
</dbReference>
<dbReference type="GO" id="GO:0016020">
    <property type="term" value="C:membrane"/>
    <property type="evidence" value="ECO:0007669"/>
    <property type="project" value="UniProtKB-SubCell"/>
</dbReference>
<dbReference type="Gene3D" id="3.30.200.20">
    <property type="entry name" value="Phosphorylase Kinase, domain 1"/>
    <property type="match status" value="1"/>
</dbReference>
<dbReference type="FunFam" id="2.60.120.430:FF:000004">
    <property type="entry name" value="Putative leucine-rich repeat receptor-like serine/threonine-protein kinase"/>
    <property type="match status" value="1"/>
</dbReference>
<dbReference type="Proteomes" id="UP000087171">
    <property type="component" value="Chromosome Ca2"/>
</dbReference>
<evidence type="ECO:0000256" key="11">
    <source>
        <dbReference type="ARBA" id="ARBA00022777"/>
    </source>
</evidence>
<comment type="catalytic activity">
    <reaction evidence="17">
        <text>L-threonyl-[protein] + ATP = O-phospho-L-threonyl-[protein] + ADP + H(+)</text>
        <dbReference type="Rhea" id="RHEA:46608"/>
        <dbReference type="Rhea" id="RHEA-COMP:11060"/>
        <dbReference type="Rhea" id="RHEA-COMP:11605"/>
        <dbReference type="ChEBI" id="CHEBI:15378"/>
        <dbReference type="ChEBI" id="CHEBI:30013"/>
        <dbReference type="ChEBI" id="CHEBI:30616"/>
        <dbReference type="ChEBI" id="CHEBI:61977"/>
        <dbReference type="ChEBI" id="CHEBI:456216"/>
        <dbReference type="EC" id="2.7.11.1"/>
    </reaction>
</comment>
<dbReference type="SUPFAM" id="SSF52058">
    <property type="entry name" value="L domain-like"/>
    <property type="match status" value="1"/>
</dbReference>
<dbReference type="InterPro" id="IPR011009">
    <property type="entry name" value="Kinase-like_dom_sf"/>
</dbReference>
<feature type="transmembrane region" description="Helical" evidence="19">
    <location>
        <begin position="601"/>
        <end position="624"/>
    </location>
</feature>
<evidence type="ECO:0000256" key="19">
    <source>
        <dbReference type="SAM" id="Phobius"/>
    </source>
</evidence>
<gene>
    <name evidence="23" type="primary">LOC101501971</name>
</gene>
<keyword evidence="11" id="KW-0418">Kinase</keyword>
<feature type="domain" description="Protein kinase" evidence="21">
    <location>
        <begin position="662"/>
        <end position="943"/>
    </location>
</feature>
<dbReference type="Pfam" id="PF07714">
    <property type="entry name" value="PK_Tyr_Ser-Thr"/>
    <property type="match status" value="1"/>
</dbReference>
<evidence type="ECO:0000256" key="1">
    <source>
        <dbReference type="ARBA" id="ARBA00004479"/>
    </source>
</evidence>
<reference evidence="23" key="2">
    <citation type="submission" date="2025-08" db="UniProtKB">
        <authorList>
            <consortium name="RefSeq"/>
        </authorList>
    </citation>
    <scope>IDENTIFICATION</scope>
    <source>
        <tissue evidence="23">Etiolated seedlings</tissue>
    </source>
</reference>
<evidence type="ECO:0000256" key="17">
    <source>
        <dbReference type="ARBA" id="ARBA00047899"/>
    </source>
</evidence>
<keyword evidence="10" id="KW-0547">Nucleotide-binding</keyword>
<evidence type="ECO:0000256" key="13">
    <source>
        <dbReference type="ARBA" id="ARBA00022989"/>
    </source>
</evidence>
<dbReference type="InterPro" id="IPR008271">
    <property type="entry name" value="Ser/Thr_kinase_AS"/>
</dbReference>
<keyword evidence="22" id="KW-1185">Reference proteome</keyword>